<dbReference type="InterPro" id="IPR005380">
    <property type="entry name" value="XS_domain"/>
</dbReference>
<dbReference type="EMBL" id="JAUIZM010000006">
    <property type="protein sequence ID" value="KAK1379402.1"/>
    <property type="molecule type" value="Genomic_DNA"/>
</dbReference>
<dbReference type="Pfam" id="PF03468">
    <property type="entry name" value="XS"/>
    <property type="match status" value="1"/>
</dbReference>
<comment type="caution">
    <text evidence="5">The sequence shown here is derived from an EMBL/GenBank/DDBJ whole genome shotgun (WGS) entry which is preliminary data.</text>
</comment>
<gene>
    <name evidence="5" type="ORF">POM88_026146</name>
</gene>
<evidence type="ECO:0000313" key="5">
    <source>
        <dbReference type="EMBL" id="KAK1379402.1"/>
    </source>
</evidence>
<dbReference type="InterPro" id="IPR005379">
    <property type="entry name" value="FDM1-5/IDN2_XH"/>
</dbReference>
<keyword evidence="6" id="KW-1185">Reference proteome</keyword>
<dbReference type="Proteomes" id="UP001237642">
    <property type="component" value="Unassembled WGS sequence"/>
</dbReference>
<evidence type="ECO:0000256" key="1">
    <source>
        <dbReference type="SAM" id="Coils"/>
    </source>
</evidence>
<feature type="region of interest" description="Disordered" evidence="2">
    <location>
        <begin position="46"/>
        <end position="68"/>
    </location>
</feature>
<keyword evidence="1" id="KW-0175">Coiled coil</keyword>
<feature type="coiled-coil region" evidence="1">
    <location>
        <begin position="320"/>
        <end position="425"/>
    </location>
</feature>
<reference evidence="5" key="2">
    <citation type="submission" date="2023-05" db="EMBL/GenBank/DDBJ databases">
        <authorList>
            <person name="Schelkunov M.I."/>
        </authorList>
    </citation>
    <scope>NUCLEOTIDE SEQUENCE</scope>
    <source>
        <strain evidence="5">Hsosn_3</strain>
        <tissue evidence="5">Leaf</tissue>
    </source>
</reference>
<name>A0AAD8I599_9APIA</name>
<dbReference type="PANTHER" id="PTHR21596:SF23">
    <property type="entry name" value="FACTOR OF DNA METHYLATION 4"/>
    <property type="match status" value="1"/>
</dbReference>
<sequence length="605" mass="69392">MVSVVDSDQGYSNEDISNQGKVKELVSPLIHIDSSDSSDMAPVIKRKRGRPHKCVGGGVGASTGSGTGPADCAGTGRAGVVANVNAAQPLEKIKRGRGRPRKYGRPEDGARRREVSQNQASGRNARGRSKPSERISPEISNHSQNSDNDELLVYPWVGIVANIPVTLEERKHFVESDEKLRSDFTEKGFHPIKVTRLWNYVSHICFAVVEFGQGWPGFHCAMKFEKYFEASGKDKQEFFEARHLGSELYGWFGREDDYYSEKAFGEFLRKFRDLKTVKEIEAEEKSKSNILPSSLSNVTEEENMRLRELKLKFNETSILLNNLITEKDKLFQAHNEEKQKVQQNTDVQLENIVKEHQKMKVELEQREKDLQEREAGIENNERATLEQQKEYEIVCKLTEDRKRKNEELHKRNMDLEKQINAKQKALKWEEEPYKLETLQTFGDKERRTNAELQDARRQLINFFKKGKSSKWIGVKKVGELDVNPFHAACKEKYTGPEAEEKALELCSLWEDQLRDPDWFPVKIAALEGVYGCKEVIDEEDEKLKRLKAEWGSEIQIAVATAFMEMIEYNNPTGTDDVWELWNHEAGRKATLREGLSCALDSRAWT</sequence>
<reference evidence="5" key="1">
    <citation type="submission" date="2023-02" db="EMBL/GenBank/DDBJ databases">
        <title>Genome of toxic invasive species Heracleum sosnowskyi carries increased number of genes despite the absence of recent whole-genome duplications.</title>
        <authorList>
            <person name="Schelkunov M."/>
            <person name="Shtratnikova V."/>
            <person name="Makarenko M."/>
            <person name="Klepikova A."/>
            <person name="Omelchenko D."/>
            <person name="Novikova G."/>
            <person name="Obukhova E."/>
            <person name="Bogdanov V."/>
            <person name="Penin A."/>
            <person name="Logacheva M."/>
        </authorList>
    </citation>
    <scope>NUCLEOTIDE SEQUENCE</scope>
    <source>
        <strain evidence="5">Hsosn_3</strain>
        <tissue evidence="5">Leaf</tissue>
    </source>
</reference>
<dbReference type="GO" id="GO:0080188">
    <property type="term" value="P:gene silencing by siRNA-directed DNA methylation"/>
    <property type="evidence" value="ECO:0007669"/>
    <property type="project" value="InterPro"/>
</dbReference>
<organism evidence="5 6">
    <name type="scientific">Heracleum sosnowskyi</name>
    <dbReference type="NCBI Taxonomy" id="360622"/>
    <lineage>
        <taxon>Eukaryota</taxon>
        <taxon>Viridiplantae</taxon>
        <taxon>Streptophyta</taxon>
        <taxon>Embryophyta</taxon>
        <taxon>Tracheophyta</taxon>
        <taxon>Spermatophyta</taxon>
        <taxon>Magnoliopsida</taxon>
        <taxon>eudicotyledons</taxon>
        <taxon>Gunneridae</taxon>
        <taxon>Pentapetalae</taxon>
        <taxon>asterids</taxon>
        <taxon>campanulids</taxon>
        <taxon>Apiales</taxon>
        <taxon>Apiaceae</taxon>
        <taxon>Apioideae</taxon>
        <taxon>apioid superclade</taxon>
        <taxon>Tordylieae</taxon>
        <taxon>Tordyliinae</taxon>
        <taxon>Heracleum</taxon>
    </lineage>
</organism>
<feature type="domain" description="XS" evidence="3">
    <location>
        <begin position="149"/>
        <end position="259"/>
    </location>
</feature>
<dbReference type="Gene3D" id="3.30.70.2890">
    <property type="entry name" value="XS domain"/>
    <property type="match status" value="1"/>
</dbReference>
<evidence type="ECO:0000259" key="3">
    <source>
        <dbReference type="Pfam" id="PF03468"/>
    </source>
</evidence>
<protein>
    <recommendedName>
        <fullName evidence="7">Factor of DNA methylation 1-5/IDN2 domain-containing protein</fullName>
    </recommendedName>
</protein>
<feature type="compositionally biased region" description="Basic and acidic residues" evidence="2">
    <location>
        <begin position="104"/>
        <end position="115"/>
    </location>
</feature>
<dbReference type="InterPro" id="IPR045177">
    <property type="entry name" value="FDM1-5/IDN2"/>
</dbReference>
<dbReference type="PANTHER" id="PTHR21596">
    <property type="entry name" value="RIBONUCLEASE P SUBUNIT P38"/>
    <property type="match status" value="1"/>
</dbReference>
<dbReference type="Pfam" id="PF03469">
    <property type="entry name" value="XH"/>
    <property type="match status" value="1"/>
</dbReference>
<feature type="compositionally biased region" description="Basic residues" evidence="2">
    <location>
        <begin position="94"/>
        <end position="103"/>
    </location>
</feature>
<feature type="region of interest" description="Disordered" evidence="2">
    <location>
        <begin position="89"/>
        <end position="146"/>
    </location>
</feature>
<evidence type="ECO:0000256" key="2">
    <source>
        <dbReference type="SAM" id="MobiDB-lite"/>
    </source>
</evidence>
<dbReference type="InterPro" id="IPR038588">
    <property type="entry name" value="XS_domain_sf"/>
</dbReference>
<proteinExistence type="predicted"/>
<feature type="compositionally biased region" description="Gly residues" evidence="2">
    <location>
        <begin position="55"/>
        <end position="67"/>
    </location>
</feature>
<feature type="domain" description="Factor of DNA methylation 1-5/IDN2" evidence="4">
    <location>
        <begin position="475"/>
        <end position="600"/>
    </location>
</feature>
<accession>A0AAD8I599</accession>
<evidence type="ECO:0000259" key="4">
    <source>
        <dbReference type="Pfam" id="PF03469"/>
    </source>
</evidence>
<evidence type="ECO:0000313" key="6">
    <source>
        <dbReference type="Proteomes" id="UP001237642"/>
    </source>
</evidence>
<evidence type="ECO:0008006" key="7">
    <source>
        <dbReference type="Google" id="ProtNLM"/>
    </source>
</evidence>
<dbReference type="AlphaFoldDB" id="A0AAD8I599"/>